<dbReference type="AlphaFoldDB" id="A0A197KCX4"/>
<evidence type="ECO:0000313" key="1">
    <source>
        <dbReference type="EMBL" id="OAQ35355.1"/>
    </source>
</evidence>
<organism evidence="1 2">
    <name type="scientific">Linnemannia elongata AG-77</name>
    <dbReference type="NCBI Taxonomy" id="1314771"/>
    <lineage>
        <taxon>Eukaryota</taxon>
        <taxon>Fungi</taxon>
        <taxon>Fungi incertae sedis</taxon>
        <taxon>Mucoromycota</taxon>
        <taxon>Mortierellomycotina</taxon>
        <taxon>Mortierellomycetes</taxon>
        <taxon>Mortierellales</taxon>
        <taxon>Mortierellaceae</taxon>
        <taxon>Linnemannia</taxon>
    </lineage>
</organism>
<dbReference type="Proteomes" id="UP000078512">
    <property type="component" value="Unassembled WGS sequence"/>
</dbReference>
<proteinExistence type="predicted"/>
<dbReference type="Gene3D" id="1.25.40.10">
    <property type="entry name" value="Tetratricopeptide repeat domain"/>
    <property type="match status" value="1"/>
</dbReference>
<keyword evidence="2" id="KW-1185">Reference proteome</keyword>
<dbReference type="EMBL" id="KV442014">
    <property type="protein sequence ID" value="OAQ35355.1"/>
    <property type="molecule type" value="Genomic_DNA"/>
</dbReference>
<dbReference type="SUPFAM" id="SSF81901">
    <property type="entry name" value="HCP-like"/>
    <property type="match status" value="1"/>
</dbReference>
<evidence type="ECO:0000313" key="2">
    <source>
        <dbReference type="Proteomes" id="UP000078512"/>
    </source>
</evidence>
<dbReference type="InterPro" id="IPR006597">
    <property type="entry name" value="Sel1-like"/>
</dbReference>
<reference evidence="1 2" key="1">
    <citation type="submission" date="2016-05" db="EMBL/GenBank/DDBJ databases">
        <title>Genome sequencing reveals origins of a unique bacterial endosymbiosis in the earliest lineages of terrestrial Fungi.</title>
        <authorList>
            <consortium name="DOE Joint Genome Institute"/>
            <person name="Uehling J."/>
            <person name="Gryganskyi A."/>
            <person name="Hameed K."/>
            <person name="Tschaplinski T."/>
            <person name="Misztal P."/>
            <person name="Wu S."/>
            <person name="Desiro A."/>
            <person name="Vande Pol N."/>
            <person name="Du Z.-Y."/>
            <person name="Zienkiewicz A."/>
            <person name="Zienkiewicz K."/>
            <person name="Morin E."/>
            <person name="Tisserant E."/>
            <person name="Splivallo R."/>
            <person name="Hainaut M."/>
            <person name="Henrissat B."/>
            <person name="Ohm R."/>
            <person name="Kuo A."/>
            <person name="Yan J."/>
            <person name="Lipzen A."/>
            <person name="Nolan M."/>
            <person name="Labutti K."/>
            <person name="Barry K."/>
            <person name="Goldstein A."/>
            <person name="Labbe J."/>
            <person name="Schadt C."/>
            <person name="Tuskan G."/>
            <person name="Grigoriev I."/>
            <person name="Martin F."/>
            <person name="Vilgalys R."/>
            <person name="Bonito G."/>
        </authorList>
    </citation>
    <scope>NUCLEOTIDE SEQUENCE [LARGE SCALE GENOMIC DNA]</scope>
    <source>
        <strain evidence="1 2">AG-77</strain>
    </source>
</reference>
<gene>
    <name evidence="1" type="ORF">K457DRAFT_1422175</name>
</gene>
<dbReference type="Pfam" id="PF08238">
    <property type="entry name" value="Sel1"/>
    <property type="match status" value="2"/>
</dbReference>
<evidence type="ECO:0008006" key="3">
    <source>
        <dbReference type="Google" id="ProtNLM"/>
    </source>
</evidence>
<name>A0A197KCX4_9FUNG</name>
<accession>A0A197KCX4</accession>
<dbReference type="InterPro" id="IPR011990">
    <property type="entry name" value="TPR-like_helical_dom_sf"/>
</dbReference>
<dbReference type="OrthoDB" id="2436955at2759"/>
<dbReference type="SMART" id="SM00671">
    <property type="entry name" value="SEL1"/>
    <property type="match status" value="2"/>
</dbReference>
<sequence length="273" mass="29814">MTIQDTSSTTQAVRRIYENGHAVIDNGVGTIHIACHPDTSGKNILLWDDIKAVFGNALYVRSGDFALPFLKGPDFKNLDPPRIATIPGVTLDVVVTGPAVVASPPSSAFQQIAQQAAQFPKYDPLSALQSHRTPTSHISTGNSTLRTLYHHRAPVPLTSRRQLNDTRTRAHKRILDLNKVKTVIGKIAVCIDLDTLHAKGDGRPQDFRKALECYLKAVQKGQVQALISVGDLFLDGQAVQQSPTIAMGWYLKAAYLGDNSARYKIDQLRLAVA</sequence>
<protein>
    <recommendedName>
        <fullName evidence="3">HCP-like protein</fullName>
    </recommendedName>
</protein>